<feature type="compositionally biased region" description="Polar residues" evidence="1">
    <location>
        <begin position="27"/>
        <end position="38"/>
    </location>
</feature>
<dbReference type="Gene3D" id="1.25.40.990">
    <property type="match status" value="1"/>
</dbReference>
<keyword evidence="4" id="KW-1185">Reference proteome</keyword>
<feature type="region of interest" description="Disordered" evidence="1">
    <location>
        <begin position="1"/>
        <end position="79"/>
    </location>
</feature>
<dbReference type="PANTHER" id="PTHR12436:SF3">
    <property type="entry name" value="GERMINAL-CENTER ASSOCIATED NUCLEAR PROTEIN"/>
    <property type="match status" value="1"/>
</dbReference>
<feature type="domain" description="SAC3/GANP/THP3 conserved" evidence="2">
    <location>
        <begin position="86"/>
        <end position="375"/>
    </location>
</feature>
<proteinExistence type="predicted"/>
<evidence type="ECO:0000313" key="3">
    <source>
        <dbReference type="EMBL" id="KAL1545022.1"/>
    </source>
</evidence>
<sequence length="423" mass="48375">MANRSRQLYQPRRNNSSSSYSSYSDSTQSKIPKACNQNSNSSSIIYSNKTSSSSSKTGEFTSRIENSNHTDGDQDPPNLIGTCPFMCPVGERERRERLRDLAVFERLHGNPAKTSPALAVKKFSRTISSKDMKASDVRPVPVLEETLNYLLDLLHSSDHPFDVVHDFIFDRTRSIRQDLSMQNIVSDQVIRMYERMVKFHIISYHHLHRSSQTPNTASMSHLNLEQLMKALTTLFSLYEVNRASHSASPNEAEFFSLYLLLHLSPDNQVEPLSLWFRRIPSSVMESRAMSFARRILRYYRLGNYKRFISTTEEEASYLQYCIVEPYISEVRKLAVSCISYGGYKLQPYPVEHLSKILMMKSFQESDVEAFSVDCALETSDDGTGKGLVSTKQAVINKTSKEHNKYYELDSSRIERLCAELPAL</sequence>
<protein>
    <submittedName>
        <fullName evidence="3">SAC3 family protein C-like</fullName>
    </submittedName>
</protein>
<feature type="compositionally biased region" description="Polar residues" evidence="1">
    <location>
        <begin position="1"/>
        <end position="15"/>
    </location>
</feature>
<comment type="caution">
    <text evidence="3">The sequence shown here is derived from an EMBL/GenBank/DDBJ whole genome shotgun (WGS) entry which is preliminary data.</text>
</comment>
<evidence type="ECO:0000256" key="1">
    <source>
        <dbReference type="SAM" id="MobiDB-lite"/>
    </source>
</evidence>
<organism evidence="3 4">
    <name type="scientific">Salvia divinorum</name>
    <name type="common">Maria pastora</name>
    <name type="synonym">Diviner's sage</name>
    <dbReference type="NCBI Taxonomy" id="28513"/>
    <lineage>
        <taxon>Eukaryota</taxon>
        <taxon>Viridiplantae</taxon>
        <taxon>Streptophyta</taxon>
        <taxon>Embryophyta</taxon>
        <taxon>Tracheophyta</taxon>
        <taxon>Spermatophyta</taxon>
        <taxon>Magnoliopsida</taxon>
        <taxon>eudicotyledons</taxon>
        <taxon>Gunneridae</taxon>
        <taxon>Pentapetalae</taxon>
        <taxon>asterids</taxon>
        <taxon>lamiids</taxon>
        <taxon>Lamiales</taxon>
        <taxon>Lamiaceae</taxon>
        <taxon>Nepetoideae</taxon>
        <taxon>Mentheae</taxon>
        <taxon>Salviinae</taxon>
        <taxon>Salvia</taxon>
        <taxon>Salvia subgen. Calosphace</taxon>
    </lineage>
</organism>
<dbReference type="Pfam" id="PF03399">
    <property type="entry name" value="SAC3_GANP"/>
    <property type="match status" value="1"/>
</dbReference>
<dbReference type="PANTHER" id="PTHR12436">
    <property type="entry name" value="80 KDA MCM3-ASSOCIATED PROTEIN"/>
    <property type="match status" value="1"/>
</dbReference>
<reference evidence="3 4" key="1">
    <citation type="submission" date="2024-06" db="EMBL/GenBank/DDBJ databases">
        <title>A chromosome level genome sequence of Diviner's sage (Salvia divinorum).</title>
        <authorList>
            <person name="Ford S.A."/>
            <person name="Ro D.-K."/>
            <person name="Ness R.W."/>
            <person name="Phillips M.A."/>
        </authorList>
    </citation>
    <scope>NUCLEOTIDE SEQUENCE [LARGE SCALE GENOMIC DNA]</scope>
    <source>
        <strain evidence="3">SAF-2024a</strain>
        <tissue evidence="3">Leaf</tissue>
    </source>
</reference>
<accession>A0ABD1GLM1</accession>
<dbReference type="AlphaFoldDB" id="A0ABD1GLM1"/>
<dbReference type="EMBL" id="JBEAFC010000008">
    <property type="protein sequence ID" value="KAL1545022.1"/>
    <property type="molecule type" value="Genomic_DNA"/>
</dbReference>
<name>A0ABD1GLM1_SALDI</name>
<evidence type="ECO:0000259" key="2">
    <source>
        <dbReference type="Pfam" id="PF03399"/>
    </source>
</evidence>
<feature type="compositionally biased region" description="Low complexity" evidence="1">
    <location>
        <begin position="16"/>
        <end position="26"/>
    </location>
</feature>
<gene>
    <name evidence="3" type="ORF">AAHA92_21796</name>
</gene>
<dbReference type="InterPro" id="IPR045107">
    <property type="entry name" value="SAC3/GANP/THP3"/>
</dbReference>
<feature type="compositionally biased region" description="Low complexity" evidence="1">
    <location>
        <begin position="39"/>
        <end position="57"/>
    </location>
</feature>
<evidence type="ECO:0000313" key="4">
    <source>
        <dbReference type="Proteomes" id="UP001567538"/>
    </source>
</evidence>
<dbReference type="InterPro" id="IPR005062">
    <property type="entry name" value="SAC3/GANP/THP3_conserved"/>
</dbReference>
<dbReference type="Proteomes" id="UP001567538">
    <property type="component" value="Unassembled WGS sequence"/>
</dbReference>